<dbReference type="Gene3D" id="3.30.1380.10">
    <property type="match status" value="1"/>
</dbReference>
<evidence type="ECO:0000259" key="2">
    <source>
        <dbReference type="Pfam" id="PF08291"/>
    </source>
</evidence>
<proteinExistence type="predicted"/>
<evidence type="ECO:0000313" key="4">
    <source>
        <dbReference type="Proteomes" id="UP000218387"/>
    </source>
</evidence>
<gene>
    <name evidence="3" type="ORF">CPZ25_011450</name>
</gene>
<dbReference type="KEGG" id="emt:CPZ25_011450"/>
<protein>
    <submittedName>
        <fullName evidence="3">Peptidase M15</fullName>
    </submittedName>
</protein>
<evidence type="ECO:0000256" key="1">
    <source>
        <dbReference type="SAM" id="MobiDB-lite"/>
    </source>
</evidence>
<name>A0A4V1GMK9_EUBML</name>
<accession>A0A4V1GMK9</accession>
<feature type="compositionally biased region" description="Low complexity" evidence="1">
    <location>
        <begin position="28"/>
        <end position="44"/>
    </location>
</feature>
<dbReference type="InterPro" id="IPR009045">
    <property type="entry name" value="Zn_M74/Hedgehog-like"/>
</dbReference>
<dbReference type="AlphaFoldDB" id="A0A4V1GMK9"/>
<dbReference type="InterPro" id="IPR013230">
    <property type="entry name" value="Peptidase_M15A_C"/>
</dbReference>
<feature type="region of interest" description="Disordered" evidence="1">
    <location>
        <begin position="22"/>
        <end position="52"/>
    </location>
</feature>
<dbReference type="Proteomes" id="UP000218387">
    <property type="component" value="Chromosome"/>
</dbReference>
<organism evidence="3 4">
    <name type="scientific">Eubacterium maltosivorans</name>
    <dbReference type="NCBI Taxonomy" id="2041044"/>
    <lineage>
        <taxon>Bacteria</taxon>
        <taxon>Bacillati</taxon>
        <taxon>Bacillota</taxon>
        <taxon>Clostridia</taxon>
        <taxon>Eubacteriales</taxon>
        <taxon>Eubacteriaceae</taxon>
        <taxon>Eubacterium</taxon>
    </lineage>
</organism>
<feature type="domain" description="Peptidase M15A C-terminal" evidence="2">
    <location>
        <begin position="78"/>
        <end position="168"/>
    </location>
</feature>
<keyword evidence="4" id="KW-1185">Reference proteome</keyword>
<sequence length="185" mass="19912">MAAVWSVTGLVFTASINVPEKAQDGVQPPEAAETAEAAPVAKPENPVNTETAPEERLVIEHPLPPDPIITDGPWASAHFLMEEYACDCDGYCDGWPAPMAPELLEKVEALRCALGQPVIITSGVRCEARNAEVGGIPNSWHRFGHAADLYCPGVPYTEVARVARTLGLGVIEYPGQAFDHVEIWN</sequence>
<dbReference type="SUPFAM" id="SSF55166">
    <property type="entry name" value="Hedgehog/DD-peptidase"/>
    <property type="match status" value="1"/>
</dbReference>
<reference evidence="3 4" key="1">
    <citation type="submission" date="2018-05" db="EMBL/GenBank/DDBJ databases">
        <title>Genome comparison of Eubacterium sp.</title>
        <authorList>
            <person name="Feng Y."/>
            <person name="Sanchez-Andrea I."/>
            <person name="Stams A.J.M."/>
            <person name="De Vos W.M."/>
        </authorList>
    </citation>
    <scope>NUCLEOTIDE SEQUENCE [LARGE SCALE GENOMIC DNA]</scope>
    <source>
        <strain evidence="3 4">YI</strain>
    </source>
</reference>
<dbReference type="Pfam" id="PF08291">
    <property type="entry name" value="Peptidase_M15_3"/>
    <property type="match status" value="1"/>
</dbReference>
<dbReference type="EMBL" id="CP029487">
    <property type="protein sequence ID" value="QCT73646.1"/>
    <property type="molecule type" value="Genomic_DNA"/>
</dbReference>
<evidence type="ECO:0000313" key="3">
    <source>
        <dbReference type="EMBL" id="QCT73646.1"/>
    </source>
</evidence>